<protein>
    <submittedName>
        <fullName evidence="2">Antibiotic biosynthesis monooxygenase</fullName>
    </submittedName>
</protein>
<dbReference type="Pfam" id="PF03992">
    <property type="entry name" value="ABM"/>
    <property type="match status" value="1"/>
</dbReference>
<dbReference type="AlphaFoldDB" id="A0A9X5E745"/>
<keyword evidence="3" id="KW-1185">Reference proteome</keyword>
<name>A0A9X5E745_9CYAN</name>
<evidence type="ECO:0000259" key="1">
    <source>
        <dbReference type="PROSITE" id="PS51725"/>
    </source>
</evidence>
<dbReference type="Proteomes" id="UP000031532">
    <property type="component" value="Unassembled WGS sequence"/>
</dbReference>
<gene>
    <name evidence="2" type="ORF">QH73_0016060</name>
</gene>
<dbReference type="InterPro" id="IPR007138">
    <property type="entry name" value="ABM_dom"/>
</dbReference>
<keyword evidence="2" id="KW-0503">Monooxygenase</keyword>
<feature type="domain" description="ABM" evidence="1">
    <location>
        <begin position="2"/>
        <end position="92"/>
    </location>
</feature>
<dbReference type="InterPro" id="IPR011008">
    <property type="entry name" value="Dimeric_a/b-barrel"/>
</dbReference>
<organism evidence="2 3">
    <name type="scientific">Scytonema millei VB511283</name>
    <dbReference type="NCBI Taxonomy" id="1245923"/>
    <lineage>
        <taxon>Bacteria</taxon>
        <taxon>Bacillati</taxon>
        <taxon>Cyanobacteriota</taxon>
        <taxon>Cyanophyceae</taxon>
        <taxon>Nostocales</taxon>
        <taxon>Scytonemataceae</taxon>
        <taxon>Scytonema</taxon>
    </lineage>
</organism>
<evidence type="ECO:0000313" key="3">
    <source>
        <dbReference type="Proteomes" id="UP000031532"/>
    </source>
</evidence>
<dbReference type="SUPFAM" id="SSF54909">
    <property type="entry name" value="Dimeric alpha+beta barrel"/>
    <property type="match status" value="1"/>
</dbReference>
<dbReference type="PROSITE" id="PS51725">
    <property type="entry name" value="ABM"/>
    <property type="match status" value="1"/>
</dbReference>
<comment type="caution">
    <text evidence="2">The sequence shown here is derived from an EMBL/GenBank/DDBJ whole genome shotgun (WGS) entry which is preliminary data.</text>
</comment>
<proteinExistence type="predicted"/>
<dbReference type="RefSeq" id="WP_039717158.1">
    <property type="nucleotide sequence ID" value="NZ_JTJC03000004.1"/>
</dbReference>
<reference evidence="2 3" key="1">
    <citation type="journal article" date="2015" name="Genome Announc.">
        <title>Draft Genome Sequence of the Terrestrial Cyanobacterium Scytonema millei VB511283, Isolated from Eastern India.</title>
        <authorList>
            <person name="Sen D."/>
            <person name="Chandrababunaidu M.M."/>
            <person name="Singh D."/>
            <person name="Sanghi N."/>
            <person name="Ghorai A."/>
            <person name="Mishra G.P."/>
            <person name="Madduluri M."/>
            <person name="Adhikary S.P."/>
            <person name="Tripathy S."/>
        </authorList>
    </citation>
    <scope>NUCLEOTIDE SEQUENCE [LARGE SCALE GENOMIC DNA]</scope>
    <source>
        <strain evidence="2 3">VB511283</strain>
    </source>
</reference>
<dbReference type="Gene3D" id="3.30.70.100">
    <property type="match status" value="1"/>
</dbReference>
<accession>A0A9X5E745</accession>
<dbReference type="EMBL" id="JTJC03000004">
    <property type="protein sequence ID" value="NHC36141.1"/>
    <property type="molecule type" value="Genomic_DNA"/>
</dbReference>
<keyword evidence="2" id="KW-0560">Oxidoreductase</keyword>
<evidence type="ECO:0000313" key="2">
    <source>
        <dbReference type="EMBL" id="NHC36141.1"/>
    </source>
</evidence>
<dbReference type="OrthoDB" id="9798157at2"/>
<dbReference type="GO" id="GO:0004497">
    <property type="term" value="F:monooxygenase activity"/>
    <property type="evidence" value="ECO:0007669"/>
    <property type="project" value="UniProtKB-KW"/>
</dbReference>
<sequence length="101" mass="11951">MVIEIIRYNIPAGQEAAFESAYEQAQQYLAESPNCLGYQLAHCVEEPNRYILRIDWDSIEGHMQGFRNSSYFPKFFQLVSPYFKSVDEMQHYKETPIYLKK</sequence>